<dbReference type="EMBL" id="JAGZGG010000003">
    <property type="protein sequence ID" value="MBS5331283.1"/>
    <property type="molecule type" value="Genomic_DNA"/>
</dbReference>
<gene>
    <name evidence="1" type="ORF">KHY36_01985</name>
</gene>
<protein>
    <submittedName>
        <fullName evidence="1">Uncharacterized protein</fullName>
    </submittedName>
</protein>
<accession>A0A943D930</accession>
<reference evidence="1" key="1">
    <citation type="submission" date="2021-02" db="EMBL/GenBank/DDBJ databases">
        <title>Infant gut strain persistence is associated with maternal origin, phylogeny, and functional potential including surface adhesion and iron acquisition.</title>
        <authorList>
            <person name="Lou Y.C."/>
        </authorList>
    </citation>
    <scope>NUCLEOTIDE SEQUENCE</scope>
    <source>
        <strain evidence="1">L3_101_000M1_dasL3_101_000M1_concoct_87</strain>
    </source>
</reference>
<evidence type="ECO:0000313" key="2">
    <source>
        <dbReference type="Proteomes" id="UP000759273"/>
    </source>
</evidence>
<proteinExistence type="predicted"/>
<organism evidence="1 2">
    <name type="scientific">Subdoligranulum variabile</name>
    <dbReference type="NCBI Taxonomy" id="214851"/>
    <lineage>
        <taxon>Bacteria</taxon>
        <taxon>Bacillati</taxon>
        <taxon>Bacillota</taxon>
        <taxon>Clostridia</taxon>
        <taxon>Eubacteriales</taxon>
        <taxon>Oscillospiraceae</taxon>
        <taxon>Subdoligranulum</taxon>
    </lineage>
</organism>
<evidence type="ECO:0000313" key="1">
    <source>
        <dbReference type="EMBL" id="MBS5331283.1"/>
    </source>
</evidence>
<dbReference type="Proteomes" id="UP000759273">
    <property type="component" value="Unassembled WGS sequence"/>
</dbReference>
<name>A0A943D930_9FIRM</name>
<comment type="caution">
    <text evidence="1">The sequence shown here is derived from an EMBL/GenBank/DDBJ whole genome shotgun (WGS) entry which is preliminary data.</text>
</comment>
<dbReference type="AlphaFoldDB" id="A0A943D930"/>
<sequence length="71" mass="7847">MTLTDFLQPLDLDTHIRMAEADADLIYFGPAGDLPLPVMQQYDVIECWSECYPSIGGICGISIIVTKIKEA</sequence>